<reference evidence="2 3" key="1">
    <citation type="submission" date="2014-06" db="EMBL/GenBank/DDBJ databases">
        <title>The draft genome sequence of Idiomarina salinarum ISL-52.</title>
        <authorList>
            <person name="Du J."/>
            <person name="Shao Z."/>
        </authorList>
    </citation>
    <scope>NUCLEOTIDE SEQUENCE [LARGE SCALE GENOMIC DNA]</scope>
    <source>
        <strain evidence="2 3">ISL-52</strain>
    </source>
</reference>
<accession>A0A094IVT5</accession>
<evidence type="ECO:0000313" key="2">
    <source>
        <dbReference type="EMBL" id="KFZ31790.1"/>
    </source>
</evidence>
<dbReference type="GO" id="GO:0035438">
    <property type="term" value="F:cyclic-di-GMP binding"/>
    <property type="evidence" value="ECO:0007669"/>
    <property type="project" value="InterPro"/>
</dbReference>
<gene>
    <name evidence="2" type="ORF">IDSA_03640</name>
</gene>
<dbReference type="STRING" id="435908.IDSA_03640"/>
<feature type="domain" description="PilZ" evidence="1">
    <location>
        <begin position="7"/>
        <end position="92"/>
    </location>
</feature>
<dbReference type="Pfam" id="PF07238">
    <property type="entry name" value="PilZ"/>
    <property type="match status" value="1"/>
</dbReference>
<dbReference type="eggNOG" id="COG3215">
    <property type="taxonomic scope" value="Bacteria"/>
</dbReference>
<dbReference type="InterPro" id="IPR009875">
    <property type="entry name" value="PilZ_domain"/>
</dbReference>
<organism evidence="2 3">
    <name type="scientific">Pseudidiomarina salinarum</name>
    <dbReference type="NCBI Taxonomy" id="435908"/>
    <lineage>
        <taxon>Bacteria</taxon>
        <taxon>Pseudomonadati</taxon>
        <taxon>Pseudomonadota</taxon>
        <taxon>Gammaproteobacteria</taxon>
        <taxon>Alteromonadales</taxon>
        <taxon>Idiomarinaceae</taxon>
        <taxon>Pseudidiomarina</taxon>
    </lineage>
</organism>
<evidence type="ECO:0000313" key="3">
    <source>
        <dbReference type="Proteomes" id="UP000054363"/>
    </source>
</evidence>
<comment type="caution">
    <text evidence="2">The sequence shown here is derived from an EMBL/GenBank/DDBJ whole genome shotgun (WGS) entry which is preliminary data.</text>
</comment>
<dbReference type="OrthoDB" id="5296245at2"/>
<name>A0A094IVT5_9GAMM</name>
<proteinExistence type="predicted"/>
<dbReference type="RefSeq" id="WP_034774281.1">
    <property type="nucleotide sequence ID" value="NZ_JPER01000001.1"/>
</dbReference>
<dbReference type="EMBL" id="JPER01000001">
    <property type="protein sequence ID" value="KFZ31790.1"/>
    <property type="molecule type" value="Genomic_DNA"/>
</dbReference>
<dbReference type="AlphaFoldDB" id="A0A094IVT5"/>
<dbReference type="Proteomes" id="UP000054363">
    <property type="component" value="Unassembled WGS sequence"/>
</dbReference>
<keyword evidence="3" id="KW-1185">Reference proteome</keyword>
<protein>
    <recommendedName>
        <fullName evidence="1">PilZ domain-containing protein</fullName>
    </recommendedName>
</protein>
<evidence type="ECO:0000259" key="1">
    <source>
        <dbReference type="Pfam" id="PF07238"/>
    </source>
</evidence>
<sequence>MATKRLNIDTEEQLRRAYMPFIKQGALFVATDDPYKLGDELTLVVRLPEDTEDTLVKGTVVWLSPATASTSDLRGIGVQFRDDKSHLRNRIETKLGNFGESASPTATM</sequence>
<dbReference type="Gene3D" id="2.40.10.220">
    <property type="entry name" value="predicted glycosyltransferase like domains"/>
    <property type="match status" value="1"/>
</dbReference>